<reference evidence="2 3" key="1">
    <citation type="submission" date="2015-09" db="EMBL/GenBank/DDBJ databases">
        <title>Draft Genome Sequence of Bradyrhizobium manausense Strain BR 3351T, a Novel Symbiotic Nitrogen-Fixing Alphaproteobacterium Isolated from Brazilian Amazon Rain Forest.</title>
        <authorList>
            <person name="De Araujo J.L."/>
            <person name="Zilli J.E."/>
        </authorList>
    </citation>
    <scope>NUCLEOTIDE SEQUENCE [LARGE SCALE GENOMIC DNA]</scope>
    <source>
        <strain evidence="2 3">BR3351</strain>
    </source>
</reference>
<protein>
    <submittedName>
        <fullName evidence="2">Uncharacterized protein</fullName>
    </submittedName>
</protein>
<comment type="caution">
    <text evidence="2">The sequence shown here is derived from an EMBL/GenBank/DDBJ whole genome shotgun (WGS) entry which is preliminary data.</text>
</comment>
<gene>
    <name evidence="2" type="ORF">AOQ71_31680</name>
</gene>
<keyword evidence="3" id="KW-1185">Reference proteome</keyword>
<dbReference type="AlphaFoldDB" id="A0A0R3D0Q2"/>
<organism evidence="2 3">
    <name type="scientific">Bradyrhizobium manausense</name>
    <dbReference type="NCBI Taxonomy" id="989370"/>
    <lineage>
        <taxon>Bacteria</taxon>
        <taxon>Pseudomonadati</taxon>
        <taxon>Pseudomonadota</taxon>
        <taxon>Alphaproteobacteria</taxon>
        <taxon>Hyphomicrobiales</taxon>
        <taxon>Nitrobacteraceae</taxon>
        <taxon>Bradyrhizobium</taxon>
    </lineage>
</organism>
<proteinExistence type="predicted"/>
<dbReference type="STRING" id="989370.AOQ71_31680"/>
<sequence>MTKGAAQVERRRANQSALSAAGGGGLASNIDPNDVGPTVSGAMPTGMSQFGPDTAPQQEG</sequence>
<evidence type="ECO:0000256" key="1">
    <source>
        <dbReference type="SAM" id="MobiDB-lite"/>
    </source>
</evidence>
<name>A0A0R3D0Q2_9BRAD</name>
<dbReference type="Proteomes" id="UP000051936">
    <property type="component" value="Unassembled WGS sequence"/>
</dbReference>
<feature type="region of interest" description="Disordered" evidence="1">
    <location>
        <begin position="1"/>
        <end position="60"/>
    </location>
</feature>
<dbReference type="EMBL" id="LJYG01000108">
    <property type="protein sequence ID" value="KRQ03290.1"/>
    <property type="molecule type" value="Genomic_DNA"/>
</dbReference>
<accession>A0A0R3D0Q2</accession>
<evidence type="ECO:0000313" key="3">
    <source>
        <dbReference type="Proteomes" id="UP000051936"/>
    </source>
</evidence>
<evidence type="ECO:0000313" key="2">
    <source>
        <dbReference type="EMBL" id="KRQ03290.1"/>
    </source>
</evidence>